<organism evidence="5 6">
    <name type="scientific">Rozella allomycis (strain CSF55)</name>
    <dbReference type="NCBI Taxonomy" id="988480"/>
    <lineage>
        <taxon>Eukaryota</taxon>
        <taxon>Fungi</taxon>
        <taxon>Fungi incertae sedis</taxon>
        <taxon>Cryptomycota</taxon>
        <taxon>Cryptomycota incertae sedis</taxon>
        <taxon>Rozella</taxon>
    </lineage>
</organism>
<dbReference type="FunFam" id="6.10.250.3450:FF:000001">
    <property type="entry name" value="60S ribosomal protein L35"/>
    <property type="match status" value="1"/>
</dbReference>
<evidence type="ECO:0000256" key="1">
    <source>
        <dbReference type="ARBA" id="ARBA00009254"/>
    </source>
</evidence>
<dbReference type="PROSITE" id="PS00579">
    <property type="entry name" value="RIBOSOMAL_L29"/>
    <property type="match status" value="1"/>
</dbReference>
<dbReference type="AlphaFoldDB" id="A0A075ARA7"/>
<comment type="similarity">
    <text evidence="1">Belongs to the universal ribosomal protein uL29 family.</text>
</comment>
<dbReference type="HAMAP" id="MF_00374">
    <property type="entry name" value="Ribosomal_uL29"/>
    <property type="match status" value="1"/>
</dbReference>
<dbReference type="GO" id="GO:0022625">
    <property type="term" value="C:cytosolic large ribosomal subunit"/>
    <property type="evidence" value="ECO:0007669"/>
    <property type="project" value="InterPro"/>
</dbReference>
<dbReference type="Gene3D" id="6.10.250.3450">
    <property type="match status" value="1"/>
</dbReference>
<dbReference type="OrthoDB" id="528635at2759"/>
<dbReference type="GO" id="GO:0003729">
    <property type="term" value="F:mRNA binding"/>
    <property type="evidence" value="ECO:0007669"/>
    <property type="project" value="TreeGrafter"/>
</dbReference>
<proteinExistence type="inferred from homology"/>
<evidence type="ECO:0000313" key="5">
    <source>
        <dbReference type="EMBL" id="EPZ32773.1"/>
    </source>
</evidence>
<dbReference type="PANTHER" id="PTHR45722:SF2">
    <property type="entry name" value="LARGE RIBOSOMAL SUBUNIT PROTEIN UL29-RELATED"/>
    <property type="match status" value="1"/>
</dbReference>
<dbReference type="STRING" id="988480.A0A075ARA7"/>
<feature type="coiled-coil region" evidence="4">
    <location>
        <begin position="13"/>
        <end position="40"/>
    </location>
</feature>
<dbReference type="InterPro" id="IPR036049">
    <property type="entry name" value="Ribosomal_uL29_sf"/>
</dbReference>
<keyword evidence="4" id="KW-0175">Coiled coil</keyword>
<evidence type="ECO:0000256" key="3">
    <source>
        <dbReference type="ARBA" id="ARBA00023274"/>
    </source>
</evidence>
<dbReference type="FunFam" id="1.10.287.310:FF:000002">
    <property type="entry name" value="60S ribosomal protein L35"/>
    <property type="match status" value="1"/>
</dbReference>
<keyword evidence="3" id="KW-0687">Ribonucleoprotein</keyword>
<keyword evidence="6" id="KW-1185">Reference proteome</keyword>
<dbReference type="InterPro" id="IPR018254">
    <property type="entry name" value="Ribosomal_uL29_CS"/>
</dbReference>
<name>A0A075ARA7_ROZAC</name>
<dbReference type="InterPro" id="IPR045059">
    <property type="entry name" value="Ribosomal_uL29_euk"/>
</dbReference>
<dbReference type="InterPro" id="IPR001854">
    <property type="entry name" value="Ribosomal_uL29"/>
</dbReference>
<gene>
    <name evidence="5" type="ORF">O9G_000848</name>
</gene>
<dbReference type="HOGENOM" id="CLU_110381_1_1_1"/>
<dbReference type="PANTHER" id="PTHR45722">
    <property type="entry name" value="60S RIBOSOMAL PROTEIN L35"/>
    <property type="match status" value="1"/>
</dbReference>
<evidence type="ECO:0000256" key="2">
    <source>
        <dbReference type="ARBA" id="ARBA00022980"/>
    </source>
</evidence>
<evidence type="ECO:0000256" key="4">
    <source>
        <dbReference type="SAM" id="Coils"/>
    </source>
</evidence>
<dbReference type="Proteomes" id="UP000030755">
    <property type="component" value="Unassembled WGS sequence"/>
</dbReference>
<dbReference type="GO" id="GO:0000463">
    <property type="term" value="P:maturation of LSU-rRNA from tricistronic rRNA transcript (SSU-rRNA, 5.8S rRNA, LSU-rRNA)"/>
    <property type="evidence" value="ECO:0007669"/>
    <property type="project" value="InterPro"/>
</dbReference>
<dbReference type="GO" id="GO:0003735">
    <property type="term" value="F:structural constituent of ribosome"/>
    <property type="evidence" value="ECO:0007669"/>
    <property type="project" value="InterPro"/>
</dbReference>
<dbReference type="NCBIfam" id="TIGR00012">
    <property type="entry name" value="L29"/>
    <property type="match status" value="1"/>
</dbReference>
<dbReference type="SUPFAM" id="SSF46561">
    <property type="entry name" value="Ribosomal protein L29 (L29p)"/>
    <property type="match status" value="1"/>
</dbReference>
<dbReference type="GO" id="GO:0006412">
    <property type="term" value="P:translation"/>
    <property type="evidence" value="ECO:0007669"/>
    <property type="project" value="InterPro"/>
</dbReference>
<evidence type="ECO:0000313" key="6">
    <source>
        <dbReference type="Proteomes" id="UP000030755"/>
    </source>
</evidence>
<accession>A0A075ARA7</accession>
<dbReference type="CDD" id="cd00427">
    <property type="entry name" value="Ribosomal_L29_HIP"/>
    <property type="match status" value="1"/>
</dbReference>
<dbReference type="Pfam" id="PF00831">
    <property type="entry name" value="Ribosomal_L29"/>
    <property type="match status" value="1"/>
</dbReference>
<keyword evidence="2 5" id="KW-0689">Ribosomal protein</keyword>
<dbReference type="OMA" id="VMNQKAR"/>
<reference evidence="5 6" key="1">
    <citation type="journal article" date="2013" name="Curr. Biol.">
        <title>Shared signatures of parasitism and phylogenomics unite Cryptomycota and microsporidia.</title>
        <authorList>
            <person name="James T.Y."/>
            <person name="Pelin A."/>
            <person name="Bonen L."/>
            <person name="Ahrendt S."/>
            <person name="Sain D."/>
            <person name="Corradi N."/>
            <person name="Stajich J.E."/>
        </authorList>
    </citation>
    <scope>NUCLEOTIDE SEQUENCE [LARGE SCALE GENOMIC DNA]</scope>
    <source>
        <strain evidence="5 6">CSF55</strain>
    </source>
</reference>
<dbReference type="EMBL" id="KE561117">
    <property type="protein sequence ID" value="EPZ32773.1"/>
    <property type="molecule type" value="Genomic_DNA"/>
</dbReference>
<protein>
    <submittedName>
        <fullName evidence="5">Ribosomal protein L29 domain-containing protein</fullName>
    </submittedName>
</protein>
<sequence length="121" mass="14454">MVVKPHELRTKSKEELFKTLDDLKRELSSARVQKVSANNAKSSKVGLLRKDVARVLTIINEKQREQLRLYYKGKKYYPLDLRPKKTRAIRRRLTEFEKSQETERQRKQRIHFGKRVFAVKA</sequence>
<dbReference type="Gene3D" id="1.10.287.310">
    <property type="match status" value="1"/>
</dbReference>